<sequence>MVNENFDEFIKTEAKHKAKYLGSTQPSHGIYKNDEEINSRTNTDESVGAVGRDVFDKENK</sequence>
<dbReference type="Proteomes" id="UP001597318">
    <property type="component" value="Unassembled WGS sequence"/>
</dbReference>
<protein>
    <recommendedName>
        <fullName evidence="4">DUF4025 domain-containing protein</fullName>
    </recommendedName>
</protein>
<accession>A0ABW5BXR5</accession>
<comment type="caution">
    <text evidence="2">The sequence shown here is derived from an EMBL/GenBank/DDBJ whole genome shotgun (WGS) entry which is preliminary data.</text>
</comment>
<keyword evidence="3" id="KW-1185">Reference proteome</keyword>
<dbReference type="EMBL" id="JBHUIK010000002">
    <property type="protein sequence ID" value="MFD2214439.1"/>
    <property type="molecule type" value="Genomic_DNA"/>
</dbReference>
<name>A0ABW5BXR5_9BACI</name>
<reference evidence="3" key="1">
    <citation type="journal article" date="2019" name="Int. J. Syst. Evol. Microbiol.">
        <title>The Global Catalogue of Microorganisms (GCM) 10K type strain sequencing project: providing services to taxonomists for standard genome sequencing and annotation.</title>
        <authorList>
            <consortium name="The Broad Institute Genomics Platform"/>
            <consortium name="The Broad Institute Genome Sequencing Center for Infectious Disease"/>
            <person name="Wu L."/>
            <person name="Ma J."/>
        </authorList>
    </citation>
    <scope>NUCLEOTIDE SEQUENCE [LARGE SCALE GENOMIC DNA]</scope>
    <source>
        <strain evidence="3">CGMCC 1.15474</strain>
    </source>
</reference>
<gene>
    <name evidence="2" type="ORF">ACFSKK_12170</name>
</gene>
<dbReference type="RefSeq" id="WP_098799319.1">
    <property type="nucleotide sequence ID" value="NZ_CP095550.1"/>
</dbReference>
<evidence type="ECO:0000313" key="2">
    <source>
        <dbReference type="EMBL" id="MFD2214439.1"/>
    </source>
</evidence>
<evidence type="ECO:0000256" key="1">
    <source>
        <dbReference type="SAM" id="MobiDB-lite"/>
    </source>
</evidence>
<evidence type="ECO:0000313" key="3">
    <source>
        <dbReference type="Proteomes" id="UP001597318"/>
    </source>
</evidence>
<proteinExistence type="predicted"/>
<organism evidence="2 3">
    <name type="scientific">Metabacillus endolithicus</name>
    <dbReference type="NCBI Taxonomy" id="1535204"/>
    <lineage>
        <taxon>Bacteria</taxon>
        <taxon>Bacillati</taxon>
        <taxon>Bacillota</taxon>
        <taxon>Bacilli</taxon>
        <taxon>Bacillales</taxon>
        <taxon>Bacillaceae</taxon>
        <taxon>Metabacillus</taxon>
    </lineage>
</organism>
<feature type="region of interest" description="Disordered" evidence="1">
    <location>
        <begin position="26"/>
        <end position="60"/>
    </location>
</feature>
<evidence type="ECO:0008006" key="4">
    <source>
        <dbReference type="Google" id="ProtNLM"/>
    </source>
</evidence>